<dbReference type="Pfam" id="PF00415">
    <property type="entry name" value="RCC1"/>
    <property type="match status" value="2"/>
</dbReference>
<dbReference type="SUPFAM" id="SSF50985">
    <property type="entry name" value="RCC1/BLIP-II"/>
    <property type="match status" value="1"/>
</dbReference>
<dbReference type="EMBL" id="MCFF01000014">
    <property type="protein sequence ID" value="ORZ19128.1"/>
    <property type="molecule type" value="Genomic_DNA"/>
</dbReference>
<evidence type="ECO:0000313" key="3">
    <source>
        <dbReference type="Proteomes" id="UP000193648"/>
    </source>
</evidence>
<dbReference type="PANTHER" id="PTHR46849:SF1">
    <property type="entry name" value="RCC1 DOMAIN-CONTAINING PROTEIN 1"/>
    <property type="match status" value="1"/>
</dbReference>
<dbReference type="AlphaFoldDB" id="A0A1Y2GQF4"/>
<dbReference type="RefSeq" id="XP_021882296.1">
    <property type="nucleotide sequence ID" value="XM_022023821.1"/>
</dbReference>
<evidence type="ECO:0000313" key="2">
    <source>
        <dbReference type="EMBL" id="ORZ19128.1"/>
    </source>
</evidence>
<comment type="caution">
    <text evidence="2">The sequence shown here is derived from an EMBL/GenBank/DDBJ whole genome shotgun (WGS) entry which is preliminary data.</text>
</comment>
<reference evidence="2 3" key="1">
    <citation type="submission" date="2016-07" db="EMBL/GenBank/DDBJ databases">
        <title>Pervasive Adenine N6-methylation of Active Genes in Fungi.</title>
        <authorList>
            <consortium name="DOE Joint Genome Institute"/>
            <person name="Mondo S.J."/>
            <person name="Dannebaum R.O."/>
            <person name="Kuo R.C."/>
            <person name="Labutti K."/>
            <person name="Haridas S."/>
            <person name="Kuo A."/>
            <person name="Salamov A."/>
            <person name="Ahrendt S.R."/>
            <person name="Lipzen A."/>
            <person name="Sullivan W."/>
            <person name="Andreopoulos W.B."/>
            <person name="Clum A."/>
            <person name="Lindquist E."/>
            <person name="Daum C."/>
            <person name="Ramamoorthy G.K."/>
            <person name="Gryganskyi A."/>
            <person name="Culley D."/>
            <person name="Magnuson J.K."/>
            <person name="James T.Y."/>
            <person name="O'Malley M.A."/>
            <person name="Stajich J.E."/>
            <person name="Spatafora J.W."/>
            <person name="Visel A."/>
            <person name="Grigoriev I.V."/>
        </authorList>
    </citation>
    <scope>NUCLEOTIDE SEQUENCE [LARGE SCALE GENOMIC DNA]</scope>
    <source>
        <strain evidence="2 3">NRRL 3116</strain>
    </source>
</reference>
<proteinExistence type="predicted"/>
<gene>
    <name evidence="2" type="ORF">BCR41DRAFT_351587</name>
</gene>
<protein>
    <submittedName>
        <fullName evidence="2">Regulator of chromosome condensation 1/beta-lactamase-inhibitor protein II</fullName>
    </submittedName>
</protein>
<name>A0A1Y2GQF4_9FUNG</name>
<dbReference type="STRING" id="64571.A0A1Y2GQF4"/>
<sequence length="415" mass="45110">MLLCFGFRTKLVPETAARMLFAGWASFVIEDINGEIKVCGDYSPEEASLVETFCSKYSKSSEPGSQGLKANSLKFLGQEALQGFLTSTGEVFVKSNKDSGDEKLRGGPCLLLLSNIKDVATCGQSANHWTVAIDRSTGGLFEWIATDLRPRVVTLASSLNPLLPSSSASNPTLVSKTKFKRVWAGEAHMLVLAEDGTLYSWGRGRHGQLGHGDLGFESVPRPIEALQGLRIIDAACGASFSVALSESGDIYTFGLNDHGQLGIGKGADFDRGSSQEWESQTPKHNTAYPQLVDFYDSDSGKELDVHVVKVACGRAHTVVLDDQGGVWSCGWGKYGQLCPLPPSSSTLATSLDMDNMCLETREQQMLYRMGCTIQQADQYHFVRVKDKKSKGAFGSTESWEDVVCGPWNSCIWAKD</sequence>
<organism evidence="2 3">
    <name type="scientific">Lobosporangium transversale</name>
    <dbReference type="NCBI Taxonomy" id="64571"/>
    <lineage>
        <taxon>Eukaryota</taxon>
        <taxon>Fungi</taxon>
        <taxon>Fungi incertae sedis</taxon>
        <taxon>Mucoromycota</taxon>
        <taxon>Mortierellomycotina</taxon>
        <taxon>Mortierellomycetes</taxon>
        <taxon>Mortierellales</taxon>
        <taxon>Mortierellaceae</taxon>
        <taxon>Lobosporangium</taxon>
    </lineage>
</organism>
<dbReference type="PROSITE" id="PS50012">
    <property type="entry name" value="RCC1_3"/>
    <property type="match status" value="2"/>
</dbReference>
<dbReference type="PANTHER" id="PTHR46849">
    <property type="entry name" value="RCC1 DOMAIN-CONTAINING PROTEIN 1"/>
    <property type="match status" value="1"/>
</dbReference>
<dbReference type="Proteomes" id="UP000193648">
    <property type="component" value="Unassembled WGS sequence"/>
</dbReference>
<accession>A0A1Y2GQF4</accession>
<dbReference type="Gene3D" id="2.130.10.30">
    <property type="entry name" value="Regulator of chromosome condensation 1/beta-lactamase-inhibitor protein II"/>
    <property type="match status" value="1"/>
</dbReference>
<dbReference type="InterPro" id="IPR009091">
    <property type="entry name" value="RCC1/BLIP-II"/>
</dbReference>
<dbReference type="InterPro" id="IPR000408">
    <property type="entry name" value="Reg_chr_condens"/>
</dbReference>
<dbReference type="GeneID" id="33565665"/>
<dbReference type="PRINTS" id="PR00633">
    <property type="entry name" value="RCCNDNSATION"/>
</dbReference>
<evidence type="ECO:0000256" key="1">
    <source>
        <dbReference type="PROSITE-ProRule" id="PRU00235"/>
    </source>
</evidence>
<dbReference type="InterPro" id="IPR052830">
    <property type="entry name" value="RCC1_domain-containing"/>
</dbReference>
<feature type="repeat" description="RCC1" evidence="1">
    <location>
        <begin position="248"/>
        <end position="323"/>
    </location>
</feature>
<dbReference type="OrthoDB" id="5370059at2759"/>
<dbReference type="InParanoid" id="A0A1Y2GQF4"/>
<keyword evidence="3" id="KW-1185">Reference proteome</keyword>
<feature type="repeat" description="RCC1" evidence="1">
    <location>
        <begin position="196"/>
        <end position="247"/>
    </location>
</feature>